<name>A0A2T0TYD9_9ACTN</name>
<evidence type="ECO:0000313" key="1">
    <source>
        <dbReference type="EMBL" id="PRY50663.1"/>
    </source>
</evidence>
<reference evidence="1 2" key="1">
    <citation type="submission" date="2018-03" db="EMBL/GenBank/DDBJ databases">
        <title>Genomic Encyclopedia of Archaeal and Bacterial Type Strains, Phase II (KMG-II): from individual species to whole genera.</title>
        <authorList>
            <person name="Goeker M."/>
        </authorList>
    </citation>
    <scope>NUCLEOTIDE SEQUENCE [LARGE SCALE GENOMIC DNA]</scope>
    <source>
        <strain evidence="1 2">DSM 45416</strain>
    </source>
</reference>
<evidence type="ECO:0000313" key="2">
    <source>
        <dbReference type="Proteomes" id="UP000239210"/>
    </source>
</evidence>
<evidence type="ECO:0008006" key="3">
    <source>
        <dbReference type="Google" id="ProtNLM"/>
    </source>
</evidence>
<sequence length="37" mass="4078">MAADGWLVVRYAAVHLRRPEVVVDRAARALGSRGATW</sequence>
<proteinExistence type="predicted"/>
<keyword evidence="2" id="KW-1185">Reference proteome</keyword>
<organism evidence="1 2">
    <name type="scientific">Geodermatophilus tzadiensis</name>
    <dbReference type="NCBI Taxonomy" id="1137988"/>
    <lineage>
        <taxon>Bacteria</taxon>
        <taxon>Bacillati</taxon>
        <taxon>Actinomycetota</taxon>
        <taxon>Actinomycetes</taxon>
        <taxon>Geodermatophilales</taxon>
        <taxon>Geodermatophilaceae</taxon>
        <taxon>Geodermatophilus</taxon>
    </lineage>
</organism>
<gene>
    <name evidence="1" type="ORF">LY71_103227</name>
</gene>
<dbReference type="EMBL" id="PVTG01000003">
    <property type="protein sequence ID" value="PRY50663.1"/>
    <property type="molecule type" value="Genomic_DNA"/>
</dbReference>
<comment type="caution">
    <text evidence="1">The sequence shown here is derived from an EMBL/GenBank/DDBJ whole genome shotgun (WGS) entry which is preliminary data.</text>
</comment>
<protein>
    <recommendedName>
        <fullName evidence="3">DUF559 domain-containing protein</fullName>
    </recommendedName>
</protein>
<dbReference type="Proteomes" id="UP000239210">
    <property type="component" value="Unassembled WGS sequence"/>
</dbReference>
<dbReference type="AlphaFoldDB" id="A0A2T0TYD9"/>
<accession>A0A2T0TYD9</accession>